<name>F6EHZ8_HOYSD</name>
<keyword evidence="4" id="KW-0472">Membrane</keyword>
<dbReference type="KEGG" id="asd:AS9A_1495"/>
<evidence type="ECO:0000313" key="5">
    <source>
        <dbReference type="EMBL" id="AEF39947.1"/>
    </source>
</evidence>
<dbReference type="Pfam" id="PF07681">
    <property type="entry name" value="DoxX"/>
    <property type="match status" value="1"/>
</dbReference>
<organism evidence="5 6">
    <name type="scientific">Hoyosella subflava (strain DSM 45089 / JCM 17490 / NBRC 109087 / DQS3-9A1)</name>
    <name type="common">Amycolicicoccus subflavus</name>
    <dbReference type="NCBI Taxonomy" id="443218"/>
    <lineage>
        <taxon>Bacteria</taxon>
        <taxon>Bacillati</taxon>
        <taxon>Actinomycetota</taxon>
        <taxon>Actinomycetes</taxon>
        <taxon>Mycobacteriales</taxon>
        <taxon>Hoyosellaceae</taxon>
        <taxon>Hoyosella</taxon>
    </lineage>
</organism>
<dbReference type="EMBL" id="CP002786">
    <property type="protein sequence ID" value="AEF39947.1"/>
    <property type="molecule type" value="Genomic_DNA"/>
</dbReference>
<dbReference type="OrthoDB" id="329282at2"/>
<dbReference type="eggNOG" id="COG2259">
    <property type="taxonomic scope" value="Bacteria"/>
</dbReference>
<keyword evidence="6" id="KW-1185">Reference proteome</keyword>
<accession>F6EHZ8</accession>
<comment type="subcellular location">
    <subcellularLocation>
        <location evidence="1">Membrane</location>
        <topology evidence="1">Multi-pass membrane protein</topology>
    </subcellularLocation>
</comment>
<dbReference type="GO" id="GO:0016020">
    <property type="term" value="C:membrane"/>
    <property type="evidence" value="ECO:0007669"/>
    <property type="project" value="UniProtKB-SubCell"/>
</dbReference>
<dbReference type="InterPro" id="IPR032808">
    <property type="entry name" value="DoxX"/>
</dbReference>
<evidence type="ECO:0000256" key="4">
    <source>
        <dbReference type="ARBA" id="ARBA00023136"/>
    </source>
</evidence>
<reference evidence="5 6" key="1">
    <citation type="journal article" date="2011" name="J. Bacteriol.">
        <title>Complete genome sequence of Amycolicicoccus subflavus DQS3-9A1T, an actinomycete isolated from crude oil-polluted soil.</title>
        <authorList>
            <person name="Cai M."/>
            <person name="Chen W.M."/>
            <person name="Nie Y."/>
            <person name="Chi C.Q."/>
            <person name="Wang Y.N."/>
            <person name="Tang Y.Q."/>
            <person name="Li G.Y."/>
            <person name="Wu X.L."/>
        </authorList>
    </citation>
    <scope>NUCLEOTIDE SEQUENCE [LARGE SCALE GENOMIC DNA]</scope>
    <source>
        <strain evidence="6">DSM 45089 / DQS3-9A1</strain>
    </source>
</reference>
<proteinExistence type="predicted"/>
<evidence type="ECO:0000256" key="3">
    <source>
        <dbReference type="ARBA" id="ARBA00022989"/>
    </source>
</evidence>
<sequence length="288" mass="30445">MLLRRIARPMLAGVFVANGVNTLRNPEEIADKAAPLVEYAHASLPADTSRKLPADPATVARINAAVQVGAGALLALGRTPRIASGLLAVTLVPTTVVQHPFWAETDSRLRAEQRSHFLKNVALLGGLLITASDTEGKPSVGWRARRLAGRATTAISTAAPAASSAGTSAETRAKLAEGWHTVAERAREVAAEAGERGSELFEVAADRGSELMEAASKRGSEWYEVAADKAPDLYETAAEQASKWYSTASDRSAELAAKAADRSSDLAHRTAELAKDGSAEVRAHIKHR</sequence>
<dbReference type="STRING" id="443218.AS9A_1495"/>
<evidence type="ECO:0000256" key="1">
    <source>
        <dbReference type="ARBA" id="ARBA00004141"/>
    </source>
</evidence>
<dbReference type="eggNOG" id="COG4980">
    <property type="taxonomic scope" value="Bacteria"/>
</dbReference>
<keyword evidence="3" id="KW-1133">Transmembrane helix</keyword>
<gene>
    <name evidence="5" type="ordered locus">AS9A_1495</name>
</gene>
<dbReference type="AlphaFoldDB" id="F6EHZ8"/>
<dbReference type="Proteomes" id="UP000009235">
    <property type="component" value="Chromosome"/>
</dbReference>
<evidence type="ECO:0000256" key="2">
    <source>
        <dbReference type="ARBA" id="ARBA00022692"/>
    </source>
</evidence>
<evidence type="ECO:0000313" key="6">
    <source>
        <dbReference type="Proteomes" id="UP000009235"/>
    </source>
</evidence>
<keyword evidence="2" id="KW-0812">Transmembrane</keyword>
<protein>
    <submittedName>
        <fullName evidence="5">DoxX family protein</fullName>
    </submittedName>
</protein>
<dbReference type="RefSeq" id="WP_013806296.1">
    <property type="nucleotide sequence ID" value="NC_015564.1"/>
</dbReference>
<dbReference type="HOGENOM" id="CLU_058421_1_0_11"/>